<dbReference type="SUPFAM" id="SSF53790">
    <property type="entry name" value="Tetrapyrrole methylase"/>
    <property type="match status" value="1"/>
</dbReference>
<dbReference type="Pfam" id="PF00590">
    <property type="entry name" value="TP_methylase"/>
    <property type="match status" value="1"/>
</dbReference>
<dbReference type="PROSITE" id="PS00840">
    <property type="entry name" value="SUMT_2"/>
    <property type="match status" value="1"/>
</dbReference>
<dbReference type="InterPro" id="IPR006366">
    <property type="entry name" value="CobA/CysG_C"/>
</dbReference>
<dbReference type="PANTHER" id="PTHR45790">
    <property type="entry name" value="SIROHEME SYNTHASE-RELATED"/>
    <property type="match status" value="1"/>
</dbReference>
<evidence type="ECO:0000313" key="10">
    <source>
        <dbReference type="EMBL" id="MDR7335939.1"/>
    </source>
</evidence>
<dbReference type="InterPro" id="IPR050161">
    <property type="entry name" value="Siro_Cobalamin_biosynth"/>
</dbReference>
<evidence type="ECO:0000259" key="9">
    <source>
        <dbReference type="Pfam" id="PF00590"/>
    </source>
</evidence>
<evidence type="ECO:0000256" key="5">
    <source>
        <dbReference type="ARBA" id="ARBA00022691"/>
    </source>
</evidence>
<dbReference type="NCBIfam" id="TIGR01469">
    <property type="entry name" value="cobA_cysG_Cterm"/>
    <property type="match status" value="1"/>
</dbReference>
<dbReference type="Proteomes" id="UP001180825">
    <property type="component" value="Unassembled WGS sequence"/>
</dbReference>
<evidence type="ECO:0000313" key="11">
    <source>
        <dbReference type="Proteomes" id="UP001180825"/>
    </source>
</evidence>
<feature type="domain" description="Tetrapyrrole methylase" evidence="9">
    <location>
        <begin position="5"/>
        <end position="209"/>
    </location>
</feature>
<keyword evidence="4 8" id="KW-0808">Transferase</keyword>
<keyword evidence="6" id="KW-0627">Porphyrin biosynthesis</keyword>
<protein>
    <recommendedName>
        <fullName evidence="2">uroporphyrinogen-III C-methyltransferase</fullName>
        <ecNumber evidence="2">2.1.1.107</ecNumber>
    </recommendedName>
</protein>
<organism evidence="10 11">
    <name type="scientific">Roseateles asaccharophilus</name>
    <dbReference type="NCBI Taxonomy" id="582607"/>
    <lineage>
        <taxon>Bacteria</taxon>
        <taxon>Pseudomonadati</taxon>
        <taxon>Pseudomonadota</taxon>
        <taxon>Betaproteobacteria</taxon>
        <taxon>Burkholderiales</taxon>
        <taxon>Sphaerotilaceae</taxon>
        <taxon>Roseateles</taxon>
    </lineage>
</organism>
<dbReference type="InterPro" id="IPR035996">
    <property type="entry name" value="4pyrrol_Methylase_sf"/>
</dbReference>
<dbReference type="GO" id="GO:0004851">
    <property type="term" value="F:uroporphyrin-III C-methyltransferase activity"/>
    <property type="evidence" value="ECO:0007669"/>
    <property type="project" value="UniProtKB-EC"/>
</dbReference>
<dbReference type="Gene3D" id="3.40.1010.10">
    <property type="entry name" value="Cobalt-precorrin-4 Transmethylase, Domain 1"/>
    <property type="match status" value="1"/>
</dbReference>
<proteinExistence type="inferred from homology"/>
<dbReference type="InterPro" id="IPR014777">
    <property type="entry name" value="4pyrrole_Mease_sub1"/>
</dbReference>
<reference evidence="10 11" key="1">
    <citation type="submission" date="2023-07" db="EMBL/GenBank/DDBJ databases">
        <title>Sorghum-associated microbial communities from plants grown in Nebraska, USA.</title>
        <authorList>
            <person name="Schachtman D."/>
        </authorList>
    </citation>
    <scope>NUCLEOTIDE SEQUENCE [LARGE SCALE GENOMIC DNA]</scope>
    <source>
        <strain evidence="10 11">BE316</strain>
    </source>
</reference>
<name>A0ABU2AFI3_9BURK</name>
<dbReference type="Gene3D" id="3.30.950.10">
    <property type="entry name" value="Methyltransferase, Cobalt-precorrin-4 Transmethylase, Domain 2"/>
    <property type="match status" value="1"/>
</dbReference>
<evidence type="ECO:0000256" key="8">
    <source>
        <dbReference type="RuleBase" id="RU003960"/>
    </source>
</evidence>
<evidence type="ECO:0000256" key="6">
    <source>
        <dbReference type="ARBA" id="ARBA00023244"/>
    </source>
</evidence>
<keyword evidence="3 8" id="KW-0489">Methyltransferase</keyword>
<sequence length="260" mass="26860">MPAGRVIFVSAGPGAADLITVRGARALAQAQVVLADALADPDLRDLAPQAQWISVGKRGFEHSAKQAEINTLLVDAARKHALVVRLKGGDASIFGRLEEELAALAEAGIDCEIVPGVTAALASAAQTHRPLTRRGRGRSVTLSTAMTEAGELRASRSADTEIFYMAGRQLAALTRHLLLAGWPADTPTLAVSRAGCADALSSEHPLADLPRADFLHHGRPTLVTVGAGAAAATPQGLALPASKIAVSPEFPAPLTTQSCP</sequence>
<comment type="pathway">
    <text evidence="7">Porphyrin-containing compound metabolism; siroheme biosynthesis; precorrin-2 from uroporphyrinogen III: step 1/1.</text>
</comment>
<evidence type="ECO:0000256" key="2">
    <source>
        <dbReference type="ARBA" id="ARBA00012162"/>
    </source>
</evidence>
<keyword evidence="5" id="KW-0949">S-adenosyl-L-methionine</keyword>
<keyword evidence="11" id="KW-1185">Reference proteome</keyword>
<dbReference type="EMBL" id="JAVDXV010000012">
    <property type="protein sequence ID" value="MDR7335939.1"/>
    <property type="molecule type" value="Genomic_DNA"/>
</dbReference>
<dbReference type="NCBIfam" id="NF004790">
    <property type="entry name" value="PRK06136.1"/>
    <property type="match status" value="1"/>
</dbReference>
<gene>
    <name evidence="10" type="ORF">J2X21_005106</name>
</gene>
<dbReference type="RefSeq" id="WP_310332940.1">
    <property type="nucleotide sequence ID" value="NZ_JAVDXV010000012.1"/>
</dbReference>
<evidence type="ECO:0000256" key="7">
    <source>
        <dbReference type="ARBA" id="ARBA00025705"/>
    </source>
</evidence>
<evidence type="ECO:0000256" key="4">
    <source>
        <dbReference type="ARBA" id="ARBA00022679"/>
    </source>
</evidence>
<dbReference type="GO" id="GO:0032259">
    <property type="term" value="P:methylation"/>
    <property type="evidence" value="ECO:0007669"/>
    <property type="project" value="UniProtKB-KW"/>
</dbReference>
<dbReference type="PROSITE" id="PS00839">
    <property type="entry name" value="SUMT_1"/>
    <property type="match status" value="1"/>
</dbReference>
<dbReference type="InterPro" id="IPR000878">
    <property type="entry name" value="4pyrrol_Mease"/>
</dbReference>
<dbReference type="EC" id="2.1.1.107" evidence="2"/>
<dbReference type="InterPro" id="IPR003043">
    <property type="entry name" value="Uropor_MeTrfase_CS"/>
</dbReference>
<accession>A0ABU2AFI3</accession>
<dbReference type="CDD" id="cd11642">
    <property type="entry name" value="SUMT"/>
    <property type="match status" value="1"/>
</dbReference>
<evidence type="ECO:0000256" key="3">
    <source>
        <dbReference type="ARBA" id="ARBA00022603"/>
    </source>
</evidence>
<dbReference type="InterPro" id="IPR014776">
    <property type="entry name" value="4pyrrole_Mease_sub2"/>
</dbReference>
<evidence type="ECO:0000256" key="1">
    <source>
        <dbReference type="ARBA" id="ARBA00005879"/>
    </source>
</evidence>
<dbReference type="PANTHER" id="PTHR45790:SF3">
    <property type="entry name" value="S-ADENOSYL-L-METHIONINE-DEPENDENT UROPORPHYRINOGEN III METHYLTRANSFERASE, CHLOROPLASTIC"/>
    <property type="match status" value="1"/>
</dbReference>
<comment type="caution">
    <text evidence="10">The sequence shown here is derived from an EMBL/GenBank/DDBJ whole genome shotgun (WGS) entry which is preliminary data.</text>
</comment>
<comment type="similarity">
    <text evidence="1 8">Belongs to the precorrin methyltransferase family.</text>
</comment>